<keyword evidence="2" id="KW-1185">Reference proteome</keyword>
<reference evidence="1" key="2">
    <citation type="submission" date="2022-01" db="EMBL/GenBank/DDBJ databases">
        <authorList>
            <person name="Yamashiro T."/>
            <person name="Shiraishi A."/>
            <person name="Satake H."/>
            <person name="Nakayama K."/>
        </authorList>
    </citation>
    <scope>NUCLEOTIDE SEQUENCE</scope>
</reference>
<accession>A0ABQ4XB20</accession>
<dbReference type="EMBL" id="BQNB010009357">
    <property type="protein sequence ID" value="GJS62391.1"/>
    <property type="molecule type" value="Genomic_DNA"/>
</dbReference>
<name>A0ABQ4XB20_9ASTR</name>
<comment type="caution">
    <text evidence="1">The sequence shown here is derived from an EMBL/GenBank/DDBJ whole genome shotgun (WGS) entry which is preliminary data.</text>
</comment>
<protein>
    <submittedName>
        <fullName evidence="1">Uncharacterized protein</fullName>
    </submittedName>
</protein>
<dbReference type="CDD" id="cd09272">
    <property type="entry name" value="RNase_HI_RT_Ty1"/>
    <property type="match status" value="1"/>
</dbReference>
<proteinExistence type="predicted"/>
<dbReference type="Proteomes" id="UP001151760">
    <property type="component" value="Unassembled WGS sequence"/>
</dbReference>
<reference evidence="1" key="1">
    <citation type="journal article" date="2022" name="Int. J. Mol. Sci.">
        <title>Draft Genome of Tanacetum Coccineum: Genomic Comparison of Closely Related Tanacetum-Family Plants.</title>
        <authorList>
            <person name="Yamashiro T."/>
            <person name="Shiraishi A."/>
            <person name="Nakayama K."/>
            <person name="Satake H."/>
        </authorList>
    </citation>
    <scope>NUCLEOTIDE SEQUENCE</scope>
</reference>
<sequence>MVPLHPAELKRMQSVPYALAVVHYTGYEVLLNGGAIDWKSTKQSIFATSSTEAECIAAFDASKEAVCGFFFRNLFWLRVVPTIEKPLILLYNTGAIAIEANDLESLKVLDIPVPKFTPSRSY</sequence>
<organism evidence="1 2">
    <name type="scientific">Tanacetum coccineum</name>
    <dbReference type="NCBI Taxonomy" id="301880"/>
    <lineage>
        <taxon>Eukaryota</taxon>
        <taxon>Viridiplantae</taxon>
        <taxon>Streptophyta</taxon>
        <taxon>Embryophyta</taxon>
        <taxon>Tracheophyta</taxon>
        <taxon>Spermatophyta</taxon>
        <taxon>Magnoliopsida</taxon>
        <taxon>eudicotyledons</taxon>
        <taxon>Gunneridae</taxon>
        <taxon>Pentapetalae</taxon>
        <taxon>asterids</taxon>
        <taxon>campanulids</taxon>
        <taxon>Asterales</taxon>
        <taxon>Asteraceae</taxon>
        <taxon>Asteroideae</taxon>
        <taxon>Anthemideae</taxon>
        <taxon>Anthemidinae</taxon>
        <taxon>Tanacetum</taxon>
    </lineage>
</organism>
<gene>
    <name evidence="1" type="ORF">Tco_0657175</name>
</gene>
<evidence type="ECO:0000313" key="1">
    <source>
        <dbReference type="EMBL" id="GJS62391.1"/>
    </source>
</evidence>
<evidence type="ECO:0000313" key="2">
    <source>
        <dbReference type="Proteomes" id="UP001151760"/>
    </source>
</evidence>